<proteinExistence type="predicted"/>
<dbReference type="CDD" id="cd04179">
    <property type="entry name" value="DPM_DPG-synthase_like"/>
    <property type="match status" value="1"/>
</dbReference>
<dbReference type="InterPro" id="IPR001173">
    <property type="entry name" value="Glyco_trans_2-like"/>
</dbReference>
<dbReference type="Pfam" id="PF00535">
    <property type="entry name" value="Glycos_transf_2"/>
    <property type="match status" value="1"/>
</dbReference>
<dbReference type="InterPro" id="IPR029044">
    <property type="entry name" value="Nucleotide-diphossugar_trans"/>
</dbReference>
<comment type="caution">
    <text evidence="2">The sequence shown here is derived from an EMBL/GenBank/DDBJ whole genome shotgun (WGS) entry which is preliminary data.</text>
</comment>
<organism evidence="2 3">
    <name type="scientific">SAR324 cluster bacterium</name>
    <dbReference type="NCBI Taxonomy" id="2024889"/>
    <lineage>
        <taxon>Bacteria</taxon>
        <taxon>Deltaproteobacteria</taxon>
        <taxon>SAR324 cluster</taxon>
    </lineage>
</organism>
<feature type="domain" description="Glycosyltransferase 2-like" evidence="1">
    <location>
        <begin position="9"/>
        <end position="181"/>
    </location>
</feature>
<evidence type="ECO:0000313" key="3">
    <source>
        <dbReference type="Proteomes" id="UP000524246"/>
    </source>
</evidence>
<gene>
    <name evidence="2" type="ORF">GYA55_02945</name>
</gene>
<dbReference type="SUPFAM" id="SSF53448">
    <property type="entry name" value="Nucleotide-diphospho-sugar transferases"/>
    <property type="match status" value="1"/>
</dbReference>
<dbReference type="PANTHER" id="PTHR48090:SF7">
    <property type="entry name" value="RFBJ PROTEIN"/>
    <property type="match status" value="1"/>
</dbReference>
<sequence>MSSHPKIGVFVIAYNAVNHLVQTLNRIPKDIFQNVEEIFVVDDCSKDNTYYAALGYKYEQKLDRLSVHRNEQNQGYGGNQKVGYRYAIEKGLDIVALLHGDGQYAPEVLPKLLEPLIKNEADMVFGSRMAEKGKALQGGMPLYKYLGNRILTTLQNRMSGLNLSEYHSGYRLYLVDALKKIPFESFSNSWHFDTQIILSMAERNMRIVELPIPTYYGDEICHVNGIPYAMHCLLASWQFYRNRRRNVLSFPGPLDVPQIRKS</sequence>
<evidence type="ECO:0000259" key="1">
    <source>
        <dbReference type="Pfam" id="PF00535"/>
    </source>
</evidence>
<keyword evidence="2" id="KW-0808">Transferase</keyword>
<dbReference type="GO" id="GO:0016740">
    <property type="term" value="F:transferase activity"/>
    <property type="evidence" value="ECO:0007669"/>
    <property type="project" value="UniProtKB-KW"/>
</dbReference>
<dbReference type="EMBL" id="JAAZON010000115">
    <property type="protein sequence ID" value="NMC62103.1"/>
    <property type="molecule type" value="Genomic_DNA"/>
</dbReference>
<reference evidence="2 3" key="1">
    <citation type="journal article" date="2020" name="Biotechnol. Biofuels">
        <title>New insights from the biogas microbiome by comprehensive genome-resolved metagenomics of nearly 1600 species originating from multiple anaerobic digesters.</title>
        <authorList>
            <person name="Campanaro S."/>
            <person name="Treu L."/>
            <person name="Rodriguez-R L.M."/>
            <person name="Kovalovszki A."/>
            <person name="Ziels R.M."/>
            <person name="Maus I."/>
            <person name="Zhu X."/>
            <person name="Kougias P.G."/>
            <person name="Basile A."/>
            <person name="Luo G."/>
            <person name="Schluter A."/>
            <person name="Konstantinidis K.T."/>
            <person name="Angelidaki I."/>
        </authorList>
    </citation>
    <scope>NUCLEOTIDE SEQUENCE [LARGE SCALE GENOMIC DNA]</scope>
    <source>
        <strain evidence="2">AS27yjCOA_65</strain>
    </source>
</reference>
<dbReference type="Proteomes" id="UP000524246">
    <property type="component" value="Unassembled WGS sequence"/>
</dbReference>
<dbReference type="Gene3D" id="3.90.550.10">
    <property type="entry name" value="Spore Coat Polysaccharide Biosynthesis Protein SpsA, Chain A"/>
    <property type="match status" value="1"/>
</dbReference>
<accession>A0A7X9FQP3</accession>
<evidence type="ECO:0000313" key="2">
    <source>
        <dbReference type="EMBL" id="NMC62103.1"/>
    </source>
</evidence>
<name>A0A7X9FQP3_9DELT</name>
<dbReference type="PANTHER" id="PTHR48090">
    <property type="entry name" value="UNDECAPRENYL-PHOSPHATE 4-DEOXY-4-FORMAMIDO-L-ARABINOSE TRANSFERASE-RELATED"/>
    <property type="match status" value="1"/>
</dbReference>
<protein>
    <submittedName>
        <fullName evidence="2">Glycosyltransferase family 2 protein</fullName>
    </submittedName>
</protein>
<dbReference type="AlphaFoldDB" id="A0A7X9FQP3"/>
<dbReference type="InterPro" id="IPR050256">
    <property type="entry name" value="Glycosyltransferase_2"/>
</dbReference>